<dbReference type="Gene3D" id="3.90.1490.10">
    <property type="entry name" value="putative n-type atp pyrophosphatase, domain 2"/>
    <property type="match status" value="1"/>
</dbReference>
<proteinExistence type="predicted"/>
<dbReference type="InterPro" id="IPR014729">
    <property type="entry name" value="Rossmann-like_a/b/a_fold"/>
</dbReference>
<dbReference type="AlphaFoldDB" id="M7N1Q7"/>
<dbReference type="STRING" id="1279009.ADICEAN_03653"/>
<accession>M7N1Q7</accession>
<reference evidence="2 3" key="1">
    <citation type="journal article" date="2013" name="Genome Announc.">
        <title>Draft Genome Sequence of Cesiribacter andamanensis Strain AMV16T, Isolated from a Soil Sample from a Mud Volcano in the Andaman Islands, India.</title>
        <authorList>
            <person name="Shivaji S."/>
            <person name="Ara S."/>
            <person name="Begum Z."/>
            <person name="Srinivas T.N."/>
            <person name="Singh A."/>
            <person name="Kumar Pinnaka A."/>
        </authorList>
    </citation>
    <scope>NUCLEOTIDE SEQUENCE [LARGE SCALE GENOMIC DNA]</scope>
    <source>
        <strain evidence="2 3">AMV16</strain>
    </source>
</reference>
<gene>
    <name evidence="2" type="ORF">ADICEAN_03653</name>
</gene>
<dbReference type="SUPFAM" id="SSF52402">
    <property type="entry name" value="Adenine nucleotide alpha hydrolases-like"/>
    <property type="match status" value="1"/>
</dbReference>
<feature type="domain" description="Diphthamide synthase" evidence="1">
    <location>
        <begin position="5"/>
        <end position="202"/>
    </location>
</feature>
<evidence type="ECO:0000259" key="1">
    <source>
        <dbReference type="Pfam" id="PF01902"/>
    </source>
</evidence>
<dbReference type="EMBL" id="AODQ01000134">
    <property type="protein sequence ID" value="EMR01222.1"/>
    <property type="molecule type" value="Genomic_DNA"/>
</dbReference>
<keyword evidence="3" id="KW-1185">Reference proteome</keyword>
<dbReference type="Gene3D" id="3.40.50.620">
    <property type="entry name" value="HUPs"/>
    <property type="match status" value="1"/>
</dbReference>
<evidence type="ECO:0000313" key="2">
    <source>
        <dbReference type="EMBL" id="EMR01222.1"/>
    </source>
</evidence>
<dbReference type="OrthoDB" id="3572539at2"/>
<dbReference type="eggNOG" id="COG2102">
    <property type="taxonomic scope" value="Bacteria"/>
</dbReference>
<name>M7N1Q7_9BACT</name>
<evidence type="ECO:0000313" key="3">
    <source>
        <dbReference type="Proteomes" id="UP000011910"/>
    </source>
</evidence>
<comment type="caution">
    <text evidence="2">The sequence shown here is derived from an EMBL/GenBank/DDBJ whole genome shotgun (WGS) entry which is preliminary data.</text>
</comment>
<dbReference type="Proteomes" id="UP000011910">
    <property type="component" value="Unassembled WGS sequence"/>
</dbReference>
<dbReference type="RefSeq" id="WP_009197033.1">
    <property type="nucleotide sequence ID" value="NZ_AODQ01000134.1"/>
</dbReference>
<dbReference type="InterPro" id="IPR002761">
    <property type="entry name" value="Diphthami_syn_dom"/>
</dbReference>
<protein>
    <recommendedName>
        <fullName evidence="1">Diphthamide synthase domain-containing protein</fullName>
    </recommendedName>
</protein>
<sequence length="235" mass="25586">MTRPKVSISWSSGKDAALAFYKTLQTNQLEVVHLHTTLSTGLRRVGMHGTPAALVEAQARAIGLPLSLLEIPADATNAAYEKAMLDFYAGLKAQGVEGVVFGDIYLEDLRTYREGLLQQAGLQGYYPLWQLPTNRLAAELLQEGISAVVCAASTRFFGQEAVGRAYDAAFIAGLPQGCDPCGEQGEFHTFVTHAPYFSQPVPLQLGRKVLRHYALSAHAQSEQGMWFIDLAEDKG</sequence>
<dbReference type="PATRIC" id="fig|1279009.4.peg.3701"/>
<dbReference type="Pfam" id="PF01902">
    <property type="entry name" value="Diphthami_syn_2"/>
    <property type="match status" value="1"/>
</dbReference>
<organism evidence="2 3">
    <name type="scientific">Cesiribacter andamanensis AMV16</name>
    <dbReference type="NCBI Taxonomy" id="1279009"/>
    <lineage>
        <taxon>Bacteria</taxon>
        <taxon>Pseudomonadati</taxon>
        <taxon>Bacteroidota</taxon>
        <taxon>Cytophagia</taxon>
        <taxon>Cytophagales</taxon>
        <taxon>Cesiribacteraceae</taxon>
        <taxon>Cesiribacter</taxon>
    </lineage>
</organism>